<organism evidence="2 3">
    <name type="scientific">Nonomuraea soli</name>
    <dbReference type="NCBI Taxonomy" id="1032476"/>
    <lineage>
        <taxon>Bacteria</taxon>
        <taxon>Bacillati</taxon>
        <taxon>Actinomycetota</taxon>
        <taxon>Actinomycetes</taxon>
        <taxon>Streptosporangiales</taxon>
        <taxon>Streptosporangiaceae</taxon>
        <taxon>Nonomuraea</taxon>
    </lineage>
</organism>
<dbReference type="EMBL" id="JACDUR010000005">
    <property type="protein sequence ID" value="MBA2894020.1"/>
    <property type="molecule type" value="Genomic_DNA"/>
</dbReference>
<dbReference type="InterPro" id="IPR005149">
    <property type="entry name" value="Tscrpt_reg_PadR_N"/>
</dbReference>
<protein>
    <submittedName>
        <fullName evidence="2">DNA-binding PadR family transcriptional regulator</fullName>
    </submittedName>
</protein>
<dbReference type="Proteomes" id="UP000530928">
    <property type="component" value="Unassembled WGS sequence"/>
</dbReference>
<dbReference type="RefSeq" id="WP_312894658.1">
    <property type="nucleotide sequence ID" value="NZ_BAABAM010000005.1"/>
</dbReference>
<sequence>MSNELSLAILGFLFERQMHGYELKSRLVALSGHRRPISDGALYPAIARLREKGLVVAHEERGSAAAARHMLTLTLPGREELMDRLRSPKDVEITDQTRFFTLLTFLSVLPDRADQVKVLRRRLDFLETPASFFYDSGKPVRAEEEPDPFRRGMLLVARATGTAEKEWLRATIEELSLPQ</sequence>
<dbReference type="SUPFAM" id="SSF46785">
    <property type="entry name" value="Winged helix' DNA-binding domain"/>
    <property type="match status" value="1"/>
</dbReference>
<dbReference type="InterPro" id="IPR036388">
    <property type="entry name" value="WH-like_DNA-bd_sf"/>
</dbReference>
<dbReference type="AlphaFoldDB" id="A0A7W0CN57"/>
<keyword evidence="3" id="KW-1185">Reference proteome</keyword>
<dbReference type="GO" id="GO:0003677">
    <property type="term" value="F:DNA binding"/>
    <property type="evidence" value="ECO:0007669"/>
    <property type="project" value="UniProtKB-KW"/>
</dbReference>
<name>A0A7W0CN57_9ACTN</name>
<proteinExistence type="predicted"/>
<dbReference type="InterPro" id="IPR036390">
    <property type="entry name" value="WH_DNA-bd_sf"/>
</dbReference>
<comment type="caution">
    <text evidence="2">The sequence shown here is derived from an EMBL/GenBank/DDBJ whole genome shotgun (WGS) entry which is preliminary data.</text>
</comment>
<dbReference type="Gene3D" id="1.10.10.10">
    <property type="entry name" value="Winged helix-like DNA-binding domain superfamily/Winged helix DNA-binding domain"/>
    <property type="match status" value="1"/>
</dbReference>
<dbReference type="InterPro" id="IPR052509">
    <property type="entry name" value="Metal_resp_DNA-bind_regulator"/>
</dbReference>
<evidence type="ECO:0000313" key="2">
    <source>
        <dbReference type="EMBL" id="MBA2894020.1"/>
    </source>
</evidence>
<evidence type="ECO:0000313" key="3">
    <source>
        <dbReference type="Proteomes" id="UP000530928"/>
    </source>
</evidence>
<dbReference type="PANTHER" id="PTHR33169">
    <property type="entry name" value="PADR-FAMILY TRANSCRIPTIONAL REGULATOR"/>
    <property type="match status" value="1"/>
</dbReference>
<dbReference type="PANTHER" id="PTHR33169:SF26">
    <property type="entry name" value="CONSERVED PROTEIN"/>
    <property type="match status" value="1"/>
</dbReference>
<gene>
    <name evidence="2" type="ORF">HNR30_005381</name>
</gene>
<evidence type="ECO:0000259" key="1">
    <source>
        <dbReference type="Pfam" id="PF03551"/>
    </source>
</evidence>
<feature type="domain" description="Transcription regulator PadR N-terminal" evidence="1">
    <location>
        <begin position="9"/>
        <end position="81"/>
    </location>
</feature>
<keyword evidence="2" id="KW-0238">DNA-binding</keyword>
<reference evidence="2 3" key="1">
    <citation type="submission" date="2020-07" db="EMBL/GenBank/DDBJ databases">
        <title>Genomic Encyclopedia of Type Strains, Phase IV (KMG-IV): sequencing the most valuable type-strain genomes for metagenomic binning, comparative biology and taxonomic classification.</title>
        <authorList>
            <person name="Goeker M."/>
        </authorList>
    </citation>
    <scope>NUCLEOTIDE SEQUENCE [LARGE SCALE GENOMIC DNA]</scope>
    <source>
        <strain evidence="2 3">DSM 45533</strain>
    </source>
</reference>
<dbReference type="Pfam" id="PF03551">
    <property type="entry name" value="PadR"/>
    <property type="match status" value="1"/>
</dbReference>
<accession>A0A7W0CN57</accession>